<dbReference type="STRING" id="1122622.GCA_000421185_00264"/>
<gene>
    <name evidence="3" type="ORF">SAMN05421879_1277</name>
</gene>
<keyword evidence="4" id="KW-1185">Reference proteome</keyword>
<dbReference type="NCBIfam" id="TIGR00278">
    <property type="entry name" value="membrane protein insertion efficiency factor YidD"/>
    <property type="match status" value="1"/>
</dbReference>
<dbReference type="PANTHER" id="PTHR33383:SF1">
    <property type="entry name" value="MEMBRANE PROTEIN INSERTION EFFICIENCY FACTOR-RELATED"/>
    <property type="match status" value="1"/>
</dbReference>
<comment type="subcellular location">
    <subcellularLocation>
        <location evidence="1">Cell membrane</location>
        <topology evidence="1">Peripheral membrane protein</topology>
        <orientation evidence="1">Cytoplasmic side</orientation>
    </subcellularLocation>
</comment>
<dbReference type="SMART" id="SM01234">
    <property type="entry name" value="Haemolytic"/>
    <property type="match status" value="1"/>
</dbReference>
<dbReference type="AlphaFoldDB" id="A0A285W014"/>
<organism evidence="3 4">
    <name type="scientific">Ornithinimicrobium cerasi</name>
    <dbReference type="NCBI Taxonomy" id="2248773"/>
    <lineage>
        <taxon>Bacteria</taxon>
        <taxon>Bacillati</taxon>
        <taxon>Actinomycetota</taxon>
        <taxon>Actinomycetes</taxon>
        <taxon>Micrococcales</taxon>
        <taxon>Ornithinimicrobiaceae</taxon>
        <taxon>Ornithinimicrobium</taxon>
    </lineage>
</organism>
<dbReference type="InterPro" id="IPR002696">
    <property type="entry name" value="Membr_insert_effic_factor_YidD"/>
</dbReference>
<sequence length="130" mass="14233">MTTGSADGQMRDVHRGGVPAGERRAVLALPLVWLVQLYQRTLSPLLGPVCRYYPSCSAYSVTALERFGPVRGSWLTAHRLLRCNPFARGGVDHVPPRRSRAVGEPRHTSGLPRPPVATASTPVSDPHHRH</sequence>
<reference evidence="4" key="1">
    <citation type="submission" date="2017-08" db="EMBL/GenBank/DDBJ databases">
        <authorList>
            <person name="Varghese N."/>
            <person name="Submissions S."/>
        </authorList>
    </citation>
    <scope>NUCLEOTIDE SEQUENCE [LARGE SCALE GENOMIC DNA]</scope>
    <source>
        <strain evidence="4">USBA17B2</strain>
    </source>
</reference>
<dbReference type="HAMAP" id="MF_00386">
    <property type="entry name" value="UPF0161_YidD"/>
    <property type="match status" value="1"/>
</dbReference>
<dbReference type="Pfam" id="PF01809">
    <property type="entry name" value="YidD"/>
    <property type="match status" value="1"/>
</dbReference>
<name>A0A285W014_9MICO</name>
<feature type="region of interest" description="Disordered" evidence="2">
    <location>
        <begin position="88"/>
        <end position="130"/>
    </location>
</feature>
<proteinExistence type="inferred from homology"/>
<keyword evidence="1" id="KW-0472">Membrane</keyword>
<accession>A0A285W014</accession>
<feature type="compositionally biased region" description="Basic and acidic residues" evidence="2">
    <location>
        <begin position="90"/>
        <end position="107"/>
    </location>
</feature>
<dbReference type="RefSeq" id="WP_244903925.1">
    <property type="nucleotide sequence ID" value="NZ_OBQK01000027.1"/>
</dbReference>
<dbReference type="PANTHER" id="PTHR33383">
    <property type="entry name" value="MEMBRANE PROTEIN INSERTION EFFICIENCY FACTOR-RELATED"/>
    <property type="match status" value="1"/>
</dbReference>
<evidence type="ECO:0000256" key="1">
    <source>
        <dbReference type="HAMAP-Rule" id="MF_00386"/>
    </source>
</evidence>
<evidence type="ECO:0000313" key="3">
    <source>
        <dbReference type="EMBL" id="SOC58261.1"/>
    </source>
</evidence>
<comment type="similarity">
    <text evidence="1">Belongs to the UPF0161 family.</text>
</comment>
<dbReference type="GO" id="GO:0005886">
    <property type="term" value="C:plasma membrane"/>
    <property type="evidence" value="ECO:0007669"/>
    <property type="project" value="UniProtKB-SubCell"/>
</dbReference>
<comment type="function">
    <text evidence="1">Could be involved in insertion of integral membrane proteins into the membrane.</text>
</comment>
<evidence type="ECO:0000313" key="4">
    <source>
        <dbReference type="Proteomes" id="UP000219688"/>
    </source>
</evidence>
<evidence type="ECO:0000256" key="2">
    <source>
        <dbReference type="SAM" id="MobiDB-lite"/>
    </source>
</evidence>
<dbReference type="Proteomes" id="UP000219688">
    <property type="component" value="Unassembled WGS sequence"/>
</dbReference>
<dbReference type="EMBL" id="OBQK01000027">
    <property type="protein sequence ID" value="SOC58261.1"/>
    <property type="molecule type" value="Genomic_DNA"/>
</dbReference>
<keyword evidence="1" id="KW-1003">Cell membrane</keyword>
<protein>
    <recommendedName>
        <fullName evidence="1">Putative membrane protein insertion efficiency factor</fullName>
    </recommendedName>
</protein>